<sequence>MVECNVGPAPKADHSDSIEKITLAPSEAYERFKDQSLINKDIDFTDSIASKRKTGYEFKAKDYETVSADFSKGVESQGQISNLWPYHVENTSYHPITEVKQCRSQSVLGRVTTWEHQV</sequence>
<keyword evidence="4" id="KW-0243">Dynein</keyword>
<evidence type="ECO:0000256" key="2">
    <source>
        <dbReference type="ARBA" id="ARBA00006176"/>
    </source>
</evidence>
<evidence type="ECO:0000256" key="3">
    <source>
        <dbReference type="ARBA" id="ARBA00022490"/>
    </source>
</evidence>
<comment type="subcellular location">
    <subcellularLocation>
        <location evidence="1">Cytoplasm</location>
    </subcellularLocation>
</comment>
<keyword evidence="6" id="KW-1185">Reference proteome</keyword>
<name>A0ABY6L2V2_9ARAC</name>
<evidence type="ECO:0000256" key="1">
    <source>
        <dbReference type="ARBA" id="ARBA00004496"/>
    </source>
</evidence>
<dbReference type="EMBL" id="CP092874">
    <property type="protein sequence ID" value="UYV75184.1"/>
    <property type="molecule type" value="Genomic_DNA"/>
</dbReference>
<reference evidence="5 6" key="1">
    <citation type="submission" date="2022-01" db="EMBL/GenBank/DDBJ databases">
        <title>A chromosomal length assembly of Cordylochernes scorpioides.</title>
        <authorList>
            <person name="Zeh D."/>
            <person name="Zeh J."/>
        </authorList>
    </citation>
    <scope>NUCLEOTIDE SEQUENCE [LARGE SCALE GENOMIC DNA]</scope>
    <source>
        <strain evidence="5">IN4F17</strain>
        <tissue evidence="5">Whole Body</tissue>
    </source>
</reference>
<gene>
    <name evidence="5" type="ORF">LAZ67_12002786</name>
</gene>
<evidence type="ECO:0000313" key="6">
    <source>
        <dbReference type="Proteomes" id="UP001235939"/>
    </source>
</evidence>
<organism evidence="5 6">
    <name type="scientific">Cordylochernes scorpioides</name>
    <dbReference type="NCBI Taxonomy" id="51811"/>
    <lineage>
        <taxon>Eukaryota</taxon>
        <taxon>Metazoa</taxon>
        <taxon>Ecdysozoa</taxon>
        <taxon>Arthropoda</taxon>
        <taxon>Chelicerata</taxon>
        <taxon>Arachnida</taxon>
        <taxon>Pseudoscorpiones</taxon>
        <taxon>Cheliferoidea</taxon>
        <taxon>Chernetidae</taxon>
        <taxon>Cordylochernes</taxon>
    </lineage>
</organism>
<evidence type="ECO:0000256" key="4">
    <source>
        <dbReference type="ARBA" id="ARBA00023017"/>
    </source>
</evidence>
<comment type="similarity">
    <text evidence="2">Belongs to the dynactin subunit 2 family.</text>
</comment>
<dbReference type="Pfam" id="PF04912">
    <property type="entry name" value="Dynamitin"/>
    <property type="match status" value="1"/>
</dbReference>
<dbReference type="InterPro" id="IPR028133">
    <property type="entry name" value="Dynamitin"/>
</dbReference>
<dbReference type="Proteomes" id="UP001235939">
    <property type="component" value="Chromosome 12"/>
</dbReference>
<proteinExistence type="inferred from homology"/>
<protein>
    <submittedName>
        <fullName evidence="5">DCTN2</fullName>
    </submittedName>
</protein>
<accession>A0ABY6L2V2</accession>
<keyword evidence="3" id="KW-0963">Cytoplasm</keyword>
<evidence type="ECO:0000313" key="5">
    <source>
        <dbReference type="EMBL" id="UYV75184.1"/>
    </source>
</evidence>